<dbReference type="EMBL" id="RXIC02000026">
    <property type="protein sequence ID" value="KAB1203955.1"/>
    <property type="molecule type" value="Genomic_DNA"/>
</dbReference>
<accession>A0A6A1UU80</accession>
<dbReference type="Proteomes" id="UP000516437">
    <property type="component" value="Chromosome 8"/>
</dbReference>
<organism evidence="1 2">
    <name type="scientific">Morella rubra</name>
    <name type="common">Chinese bayberry</name>
    <dbReference type="NCBI Taxonomy" id="262757"/>
    <lineage>
        <taxon>Eukaryota</taxon>
        <taxon>Viridiplantae</taxon>
        <taxon>Streptophyta</taxon>
        <taxon>Embryophyta</taxon>
        <taxon>Tracheophyta</taxon>
        <taxon>Spermatophyta</taxon>
        <taxon>Magnoliopsida</taxon>
        <taxon>eudicotyledons</taxon>
        <taxon>Gunneridae</taxon>
        <taxon>Pentapetalae</taxon>
        <taxon>rosids</taxon>
        <taxon>fabids</taxon>
        <taxon>Fagales</taxon>
        <taxon>Myricaceae</taxon>
        <taxon>Morella</taxon>
    </lineage>
</organism>
<evidence type="ECO:0000313" key="2">
    <source>
        <dbReference type="Proteomes" id="UP000516437"/>
    </source>
</evidence>
<dbReference type="OrthoDB" id="691329at2759"/>
<protein>
    <recommendedName>
        <fullName evidence="3">DUF4378 domain-containing protein</fullName>
    </recommendedName>
</protein>
<comment type="caution">
    <text evidence="1">The sequence shown here is derived from an EMBL/GenBank/DDBJ whole genome shotgun (WGS) entry which is preliminary data.</text>
</comment>
<dbReference type="PANTHER" id="PTHR37613:SF4">
    <property type="entry name" value="DUF4378 DOMAIN-CONTAINING PROTEIN"/>
    <property type="match status" value="1"/>
</dbReference>
<gene>
    <name evidence="1" type="ORF">CJ030_MR8G001949</name>
</gene>
<dbReference type="AlphaFoldDB" id="A0A6A1UU80"/>
<name>A0A6A1UU80_9ROSI</name>
<dbReference type="PANTHER" id="PTHR37613">
    <property type="entry name" value="DUF4378 DOMAIN PROTEIN"/>
    <property type="match status" value="1"/>
</dbReference>
<keyword evidence="2" id="KW-1185">Reference proteome</keyword>
<evidence type="ECO:0008006" key="3">
    <source>
        <dbReference type="Google" id="ProtNLM"/>
    </source>
</evidence>
<proteinExistence type="predicted"/>
<reference evidence="1 2" key="1">
    <citation type="journal article" date="2019" name="Plant Biotechnol. J.">
        <title>The red bayberry genome and genetic basis of sex determination.</title>
        <authorList>
            <person name="Jia H.M."/>
            <person name="Jia H.J."/>
            <person name="Cai Q.L."/>
            <person name="Wang Y."/>
            <person name="Zhao H.B."/>
            <person name="Yang W.F."/>
            <person name="Wang G.Y."/>
            <person name="Li Y.H."/>
            <person name="Zhan D.L."/>
            <person name="Shen Y.T."/>
            <person name="Niu Q.F."/>
            <person name="Chang L."/>
            <person name="Qiu J."/>
            <person name="Zhao L."/>
            <person name="Xie H.B."/>
            <person name="Fu W.Y."/>
            <person name="Jin J."/>
            <person name="Li X.W."/>
            <person name="Jiao Y."/>
            <person name="Zhou C.C."/>
            <person name="Tu T."/>
            <person name="Chai C.Y."/>
            <person name="Gao J.L."/>
            <person name="Fan L.J."/>
            <person name="van de Weg E."/>
            <person name="Wang J.Y."/>
            <person name="Gao Z.S."/>
        </authorList>
    </citation>
    <scope>NUCLEOTIDE SEQUENCE [LARGE SCALE GENOMIC DNA]</scope>
    <source>
        <tissue evidence="1">Leaves</tissue>
    </source>
</reference>
<sequence length="365" mass="41873">MASTPPKPLKQLGEFLQEQQEPFILEVYLLERGCLKKRLNSEGNFSCCQRNSAKFLKRSVSCSLNKENNGIPRWSKLLKALYKMLDSIKEDQRAKSSENIKEEYHVTAMVGDDKEVKESDRFSSASSTTVFNSCSETEEEISTSPCKYHTFFDGETFRALSRSNIRAKEAATGRKLRRICMEDRKQLNPMSVLEQLRSHEETVQRNARLKQENCTACPKKVFEDSVSLAPLPKARCIGVAESRGLGEYSNPSPQFLKQTKQLLFDCVREVVQTHAKKERGQQQFLGPEELGKLICERMKFWGKQAGDETNIVYFLGLDFLDSVKEWRSFEQQKREIELEIGDAVLEDIKDEIVTEMIGFLAPPRR</sequence>
<evidence type="ECO:0000313" key="1">
    <source>
        <dbReference type="EMBL" id="KAB1203955.1"/>
    </source>
</evidence>